<organism evidence="1 2">
    <name type="scientific">Pseudonocardia charpentierae</name>
    <dbReference type="NCBI Taxonomy" id="3075545"/>
    <lineage>
        <taxon>Bacteria</taxon>
        <taxon>Bacillati</taxon>
        <taxon>Actinomycetota</taxon>
        <taxon>Actinomycetes</taxon>
        <taxon>Pseudonocardiales</taxon>
        <taxon>Pseudonocardiaceae</taxon>
        <taxon>Pseudonocardia</taxon>
    </lineage>
</organism>
<dbReference type="RefSeq" id="WP_311560468.1">
    <property type="nucleotide sequence ID" value="NZ_JAVREJ010000056.1"/>
</dbReference>
<reference evidence="2" key="1">
    <citation type="submission" date="2023-07" db="EMBL/GenBank/DDBJ databases">
        <title>30 novel species of actinomycetes from the DSMZ collection.</title>
        <authorList>
            <person name="Nouioui I."/>
        </authorList>
    </citation>
    <scope>NUCLEOTIDE SEQUENCE [LARGE SCALE GENOMIC DNA]</scope>
    <source>
        <strain evidence="2">DSM 45834</strain>
    </source>
</reference>
<gene>
    <name evidence="1" type="ORF">RM445_31215</name>
</gene>
<accession>A0ABU2NJ13</accession>
<proteinExistence type="predicted"/>
<name>A0ABU2NJ13_9PSEU</name>
<keyword evidence="2" id="KW-1185">Reference proteome</keyword>
<sequence>MMAREADDAYATGCRFNNSSEATLVICGPPGCPDDAPRYDIGDLFIGNVLWGEDINLDPDHAPRPNRVATIRGHHALVIPGTNEAADNAPSCGISFQLTRGAGAVTITDGRFGTDPCAVARTVAAAVLRRAG</sequence>
<evidence type="ECO:0000313" key="2">
    <source>
        <dbReference type="Proteomes" id="UP001183202"/>
    </source>
</evidence>
<evidence type="ECO:0000313" key="1">
    <source>
        <dbReference type="EMBL" id="MDT0353958.1"/>
    </source>
</evidence>
<comment type="caution">
    <text evidence="1">The sequence shown here is derived from an EMBL/GenBank/DDBJ whole genome shotgun (WGS) entry which is preliminary data.</text>
</comment>
<protein>
    <submittedName>
        <fullName evidence="1">Uncharacterized protein</fullName>
    </submittedName>
</protein>
<dbReference type="Proteomes" id="UP001183202">
    <property type="component" value="Unassembled WGS sequence"/>
</dbReference>
<dbReference type="EMBL" id="JAVREJ010000056">
    <property type="protein sequence ID" value="MDT0353958.1"/>
    <property type="molecule type" value="Genomic_DNA"/>
</dbReference>